<proteinExistence type="predicted"/>
<protein>
    <submittedName>
        <fullName evidence="2">Uncharacterized protein</fullName>
    </submittedName>
</protein>
<feature type="transmembrane region" description="Helical" evidence="1">
    <location>
        <begin position="115"/>
        <end position="133"/>
    </location>
</feature>
<gene>
    <name evidence="2" type="ORF">ACFOY2_29670</name>
</gene>
<organism evidence="2 3">
    <name type="scientific">Nonomuraea purpurea</name>
    <dbReference type="NCBI Taxonomy" id="1849276"/>
    <lineage>
        <taxon>Bacteria</taxon>
        <taxon>Bacillati</taxon>
        <taxon>Actinomycetota</taxon>
        <taxon>Actinomycetes</taxon>
        <taxon>Streptosporangiales</taxon>
        <taxon>Streptosporangiaceae</taxon>
        <taxon>Nonomuraea</taxon>
    </lineage>
</organism>
<name>A0ABV8GBT1_9ACTN</name>
<accession>A0ABV8GBT1</accession>
<keyword evidence="1" id="KW-1133">Transmembrane helix</keyword>
<dbReference type="RefSeq" id="WP_379531388.1">
    <property type="nucleotide sequence ID" value="NZ_JBHSBI010000016.1"/>
</dbReference>
<evidence type="ECO:0000256" key="1">
    <source>
        <dbReference type="SAM" id="Phobius"/>
    </source>
</evidence>
<sequence>MDLLEPALALANTESVRDRVQKNIKIINDNLAYASCFFCGQDADEACARKVPMHGGVNRETTAYYQTRITWRTITVEVPRCRRCRTKRGWRIAAGVLLGPLVAVMSAAFLMDAVALGAVLMAVAIFMMIWLIVGSQRDPTDFGPVLELFADGWQRGDRPPEARQ</sequence>
<keyword evidence="1" id="KW-0472">Membrane</keyword>
<reference evidence="3" key="1">
    <citation type="journal article" date="2019" name="Int. J. Syst. Evol. Microbiol.">
        <title>The Global Catalogue of Microorganisms (GCM) 10K type strain sequencing project: providing services to taxonomists for standard genome sequencing and annotation.</title>
        <authorList>
            <consortium name="The Broad Institute Genomics Platform"/>
            <consortium name="The Broad Institute Genome Sequencing Center for Infectious Disease"/>
            <person name="Wu L."/>
            <person name="Ma J."/>
        </authorList>
    </citation>
    <scope>NUCLEOTIDE SEQUENCE [LARGE SCALE GENOMIC DNA]</scope>
    <source>
        <strain evidence="3">TBRC 1276</strain>
    </source>
</reference>
<dbReference type="EMBL" id="JBHSBI010000016">
    <property type="protein sequence ID" value="MFC4011431.1"/>
    <property type="molecule type" value="Genomic_DNA"/>
</dbReference>
<evidence type="ECO:0000313" key="3">
    <source>
        <dbReference type="Proteomes" id="UP001595851"/>
    </source>
</evidence>
<feature type="transmembrane region" description="Helical" evidence="1">
    <location>
        <begin position="90"/>
        <end position="109"/>
    </location>
</feature>
<evidence type="ECO:0000313" key="2">
    <source>
        <dbReference type="EMBL" id="MFC4011431.1"/>
    </source>
</evidence>
<dbReference type="Proteomes" id="UP001595851">
    <property type="component" value="Unassembled WGS sequence"/>
</dbReference>
<comment type="caution">
    <text evidence="2">The sequence shown here is derived from an EMBL/GenBank/DDBJ whole genome shotgun (WGS) entry which is preliminary data.</text>
</comment>
<keyword evidence="1" id="KW-0812">Transmembrane</keyword>
<keyword evidence="3" id="KW-1185">Reference proteome</keyword>